<evidence type="ECO:0000313" key="1">
    <source>
        <dbReference type="EMBL" id="CCA87319.1"/>
    </source>
</evidence>
<proteinExistence type="predicted"/>
<sequence length="89" mass="9797">MEAGSYAPPCWRTDDAVLTATTMPRRCATRAVEAARASGLPRHRLGPIVQKHAKAVCRTPSRKGYMAHVTIAGHRIRTRRIAPAKNVPR</sequence>
<reference evidence="1" key="1">
    <citation type="journal article" date="2011" name="PLoS ONE">
        <title>Ralstonia syzygii, the Blood Disease Bacterium and some Asian R. solanacearum strains form a single genomic species despite divergent lifestyles.</title>
        <authorList>
            <person name="Remenant B."/>
            <person name="de Cambiaire J.C."/>
            <person name="Cellier G."/>
            <person name="Jacobs J.M."/>
            <person name="Mangenot S."/>
            <person name="Barbe V."/>
            <person name="Lajus A."/>
            <person name="Vallenet D."/>
            <person name="Medigue C."/>
            <person name="Fegan M."/>
            <person name="Allen C."/>
            <person name="Prior P."/>
        </authorList>
    </citation>
    <scope>NUCLEOTIDE SEQUENCE</scope>
    <source>
        <strain evidence="1">R24</strain>
    </source>
</reference>
<dbReference type="AlphaFoldDB" id="G3ACM5"/>
<name>G3ACM5_9RALS</name>
<gene>
    <name evidence="1" type="ORF">RALSY_mp30647</name>
</gene>
<organism evidence="1">
    <name type="scientific">Ralstonia syzygii R24</name>
    <dbReference type="NCBI Taxonomy" id="907261"/>
    <lineage>
        <taxon>Bacteria</taxon>
        <taxon>Pseudomonadati</taxon>
        <taxon>Pseudomonadota</taxon>
        <taxon>Betaproteobacteria</taxon>
        <taxon>Burkholderiales</taxon>
        <taxon>Burkholderiaceae</taxon>
        <taxon>Ralstonia</taxon>
        <taxon>Ralstonia solanacearum species complex</taxon>
    </lineage>
</organism>
<reference evidence="1" key="2">
    <citation type="submission" date="2011-04" db="EMBL/GenBank/DDBJ databases">
        <authorList>
            <person name="Genoscope - CEA"/>
        </authorList>
    </citation>
    <scope>NUCLEOTIDE SEQUENCE</scope>
    <source>
        <strain evidence="1">R24</strain>
    </source>
</reference>
<dbReference type="EMBL" id="FR854092">
    <property type="protein sequence ID" value="CCA87319.1"/>
    <property type="molecule type" value="Genomic_DNA"/>
</dbReference>
<accession>G3ACM5</accession>
<protein>
    <submittedName>
        <fullName evidence="1">Uncharacterized protein</fullName>
    </submittedName>
</protein>